<keyword evidence="2" id="KW-0238">DNA-binding</keyword>
<keyword evidence="10" id="KW-1185">Reference proteome</keyword>
<evidence type="ECO:0000259" key="8">
    <source>
        <dbReference type="PROSITE" id="PS50048"/>
    </source>
</evidence>
<accession>A0ABR4J544</accession>
<dbReference type="PANTHER" id="PTHR11686">
    <property type="entry name" value="GAMMA GLUTAMYL TRANSPEPTIDASE"/>
    <property type="match status" value="1"/>
</dbReference>
<dbReference type="PROSITE" id="PS50048">
    <property type="entry name" value="ZN2_CY6_FUNGAL_2"/>
    <property type="match status" value="1"/>
</dbReference>
<dbReference type="EC" id="3.4.19.13" evidence="5"/>
<dbReference type="EMBL" id="JBFXLU010000225">
    <property type="protein sequence ID" value="KAL2834148.1"/>
    <property type="molecule type" value="Genomic_DNA"/>
</dbReference>
<dbReference type="PRINTS" id="PR01210">
    <property type="entry name" value="GGTRANSPTASE"/>
</dbReference>
<comment type="catalytic activity">
    <reaction evidence="5">
        <text>an N-terminal (5-L-glutamyl)-[peptide] + an alpha-amino acid = 5-L-glutamyl amino acid + an N-terminal L-alpha-aminoacyl-[peptide]</text>
        <dbReference type="Rhea" id="RHEA:23904"/>
        <dbReference type="Rhea" id="RHEA-COMP:9780"/>
        <dbReference type="Rhea" id="RHEA-COMP:9795"/>
        <dbReference type="ChEBI" id="CHEBI:77644"/>
        <dbReference type="ChEBI" id="CHEBI:78597"/>
        <dbReference type="ChEBI" id="CHEBI:78599"/>
        <dbReference type="ChEBI" id="CHEBI:78608"/>
        <dbReference type="EC" id="2.3.2.2"/>
    </reaction>
</comment>
<keyword evidence="1" id="KW-0805">Transcription regulation</keyword>
<name>A0ABR4J544_9EURO</name>
<feature type="region of interest" description="Disordered" evidence="6">
    <location>
        <begin position="430"/>
        <end position="461"/>
    </location>
</feature>
<dbReference type="Gene3D" id="4.10.240.10">
    <property type="entry name" value="Zn(2)-C6 fungal-type DNA-binding domain"/>
    <property type="match status" value="1"/>
</dbReference>
<comment type="catalytic activity">
    <reaction evidence="5">
        <text>glutathione + H2O = L-cysteinylglycine + L-glutamate</text>
        <dbReference type="Rhea" id="RHEA:28807"/>
        <dbReference type="ChEBI" id="CHEBI:15377"/>
        <dbReference type="ChEBI" id="CHEBI:29985"/>
        <dbReference type="ChEBI" id="CHEBI:57925"/>
        <dbReference type="ChEBI" id="CHEBI:61694"/>
        <dbReference type="EC" id="3.4.19.13"/>
    </reaction>
</comment>
<organism evidence="9 10">
    <name type="scientific">Aspergillus pseudoustus</name>
    <dbReference type="NCBI Taxonomy" id="1810923"/>
    <lineage>
        <taxon>Eukaryota</taxon>
        <taxon>Fungi</taxon>
        <taxon>Dikarya</taxon>
        <taxon>Ascomycota</taxon>
        <taxon>Pezizomycotina</taxon>
        <taxon>Eurotiomycetes</taxon>
        <taxon>Eurotiomycetidae</taxon>
        <taxon>Eurotiales</taxon>
        <taxon>Aspergillaceae</taxon>
        <taxon>Aspergillus</taxon>
        <taxon>Aspergillus subgen. Nidulantes</taxon>
    </lineage>
</organism>
<dbReference type="InterPro" id="IPR029055">
    <property type="entry name" value="Ntn_hydrolases_N"/>
</dbReference>
<keyword evidence="7" id="KW-0812">Transmembrane</keyword>
<dbReference type="CDD" id="cd00067">
    <property type="entry name" value="GAL4"/>
    <property type="match status" value="1"/>
</dbReference>
<keyword evidence="5" id="KW-0378">Hydrolase</keyword>
<evidence type="ECO:0000313" key="10">
    <source>
        <dbReference type="Proteomes" id="UP001610446"/>
    </source>
</evidence>
<dbReference type="InterPro" id="IPR036864">
    <property type="entry name" value="Zn2-C6_fun-type_DNA-bd_sf"/>
</dbReference>
<feature type="transmembrane region" description="Helical" evidence="7">
    <location>
        <begin position="178"/>
        <end position="198"/>
    </location>
</feature>
<dbReference type="Pfam" id="PF11951">
    <property type="entry name" value="Fungal_trans_2"/>
    <property type="match status" value="1"/>
</dbReference>
<comment type="caution">
    <text evidence="9">The sequence shown here is derived from an EMBL/GenBank/DDBJ whole genome shotgun (WGS) entry which is preliminary data.</text>
</comment>
<protein>
    <recommendedName>
        <fullName evidence="5">Glutathione hydrolase</fullName>
        <ecNumber evidence="5">2.3.2.2</ecNumber>
        <ecNumber evidence="5">3.4.19.13</ecNumber>
    </recommendedName>
    <alternativeName>
        <fullName evidence="5">Gamma-glutamyltransferase</fullName>
    </alternativeName>
</protein>
<dbReference type="SUPFAM" id="SSF57701">
    <property type="entry name" value="Zn2/Cys6 DNA-binding domain"/>
    <property type="match status" value="1"/>
</dbReference>
<dbReference type="Gene3D" id="3.60.20.40">
    <property type="match status" value="1"/>
</dbReference>
<evidence type="ECO:0000256" key="5">
    <source>
        <dbReference type="RuleBase" id="RU368068"/>
    </source>
</evidence>
<dbReference type="PANTHER" id="PTHR11686:SF62">
    <property type="entry name" value="GLUTATHIONE HYDROLASE"/>
    <property type="match status" value="1"/>
</dbReference>
<dbReference type="InterPro" id="IPR000101">
    <property type="entry name" value="GGT_peptidase"/>
</dbReference>
<keyword evidence="5" id="KW-0012">Acyltransferase</keyword>
<dbReference type="EC" id="2.3.2.2" evidence="5"/>
<dbReference type="PROSITE" id="PS00463">
    <property type="entry name" value="ZN2_CY6_FUNGAL_1"/>
    <property type="match status" value="1"/>
</dbReference>
<evidence type="ECO:0000313" key="9">
    <source>
        <dbReference type="EMBL" id="KAL2834148.1"/>
    </source>
</evidence>
<keyword evidence="5" id="KW-0808">Transferase</keyword>
<sequence>MPSRRSHTKSRRGCFQCKRRHVKCDEDLPRCALCKKRGLECTYPPSSEGDGQLPGTPQGSSGSSGNHDSTHPDADWPVQTRMTEMKLFHHYVIDASFTLRQDVLDPGHFQVAVPRLASSNPFLLDIMLAFSALHLAFVEQQQQQQGETTKWLEIALKYQNRACSAFSRVLAELGPETLGPAFICSIFIMLCAFAYPCVSQNRDTFDPLAQVLEIHRLLVGCAFLFQQLDSVEQPEEIRAWLVYKRPEVFVKKGLVEDVPDNSALEQLQRDLLKSLERVRDTIDISDGPHQTLYRSTWETLHEMIKEWPLGKAKGGILAFPIHISEEFMARLKEGDWIARMLFLHYGVGMHLLSSKWYVGIWGRRLVATVLQPGEEIPAPWEETVRWARLASYIGPWEAPKNHRKQKGPAEFDTSPKSAKLVRKMQGYSAQDVEKQPLLPKPSPSDPSAPFHKHTGPRSTASRTLTMSRVLRLSICTTLLLLLVVVYIPGAFPSPLASDHYGYPHGRSRELEIEDGKRGAVASESAICSQHGTDIILMGGNAADAMVATMLCVGVVGMYHSGIGGGGFMLVKSPNGTFEYIDFRETAPAAAFEEMFNNNTGASTSGGLASGVPGELRGLEYLHNNYGTLPWSVVVQPAIDTARYGFPVGEDLVHYMDSAVGDDEDFLVNEPSWAEDFAPHGTRVRLGDTITRKRYADTLEVIANEGPDAFYTGSIAESMIGALQAKNGTMTLEDLRNYTTVVRDFAQINYRGYQVTSTTAPSSGSVALNMLKVLDTYEPLFTEKNINLSTHRMDEAMRFGYGLRTQLGDPHFVDGMTNYEKGLLEAQTISDIRGRISDLRTQNVSAYDPAGIESLETPGTSHIATIDHSGLAISAISTINLLFGSKVIVPETGIIMNNEMDDFSIPNSSNSFGYIPSESNFIRPGKRPLSSCTPTIVTYPNGTTTFLIAGSAGGSRIITATVQNIIHAVDEGLSAAATLAKPRLHDQLVPNRVQFEYGYDNATVTFMRERGHNVTWMAPGTSTAQAIRVLRNGTFDAAGEPRQKDSGGFAV</sequence>
<evidence type="ECO:0000256" key="2">
    <source>
        <dbReference type="ARBA" id="ARBA00023125"/>
    </source>
</evidence>
<dbReference type="Proteomes" id="UP001610446">
    <property type="component" value="Unassembled WGS sequence"/>
</dbReference>
<keyword evidence="7" id="KW-0472">Membrane</keyword>
<keyword evidence="3" id="KW-0804">Transcription</keyword>
<feature type="domain" description="Zn(2)-C6 fungal-type" evidence="8">
    <location>
        <begin position="13"/>
        <end position="43"/>
    </location>
</feature>
<dbReference type="InterPro" id="IPR043137">
    <property type="entry name" value="GGT_ssub_C"/>
</dbReference>
<evidence type="ECO:0000256" key="6">
    <source>
        <dbReference type="SAM" id="MobiDB-lite"/>
    </source>
</evidence>
<dbReference type="InterPro" id="IPR021858">
    <property type="entry name" value="Fun_TF"/>
</dbReference>
<dbReference type="NCBIfam" id="TIGR00066">
    <property type="entry name" value="g_glut_trans"/>
    <property type="match status" value="1"/>
</dbReference>
<gene>
    <name evidence="9" type="ORF">BJY01DRAFT_239208</name>
</gene>
<feature type="region of interest" description="Disordered" evidence="6">
    <location>
        <begin position="43"/>
        <end position="76"/>
    </location>
</feature>
<keyword evidence="7" id="KW-1133">Transmembrane helix</keyword>
<dbReference type="Pfam" id="PF01019">
    <property type="entry name" value="G_glu_transpept"/>
    <property type="match status" value="1"/>
</dbReference>
<dbReference type="InterPro" id="IPR001138">
    <property type="entry name" value="Zn2Cys6_DnaBD"/>
</dbReference>
<dbReference type="SMART" id="SM00066">
    <property type="entry name" value="GAL4"/>
    <property type="match status" value="1"/>
</dbReference>
<evidence type="ECO:0000256" key="4">
    <source>
        <dbReference type="ARBA" id="ARBA00023242"/>
    </source>
</evidence>
<comment type="function">
    <text evidence="5">Gamma-glutamyltransferase.</text>
</comment>
<comment type="catalytic activity">
    <reaction evidence="5">
        <text>an S-substituted glutathione + H2O = an S-substituted L-cysteinylglycine + L-glutamate</text>
        <dbReference type="Rhea" id="RHEA:59468"/>
        <dbReference type="ChEBI" id="CHEBI:15377"/>
        <dbReference type="ChEBI" id="CHEBI:29985"/>
        <dbReference type="ChEBI" id="CHEBI:90779"/>
        <dbReference type="ChEBI" id="CHEBI:143103"/>
        <dbReference type="EC" id="3.4.19.13"/>
    </reaction>
</comment>
<reference evidence="9 10" key="1">
    <citation type="submission" date="2024-07" db="EMBL/GenBank/DDBJ databases">
        <title>Section-level genome sequencing and comparative genomics of Aspergillus sections Usti and Cavernicolus.</title>
        <authorList>
            <consortium name="Lawrence Berkeley National Laboratory"/>
            <person name="Nybo J.L."/>
            <person name="Vesth T.C."/>
            <person name="Theobald S."/>
            <person name="Frisvad J.C."/>
            <person name="Larsen T.O."/>
            <person name="Kjaerboelling I."/>
            <person name="Rothschild-Mancinelli K."/>
            <person name="Lyhne E.K."/>
            <person name="Kogle M.E."/>
            <person name="Barry K."/>
            <person name="Clum A."/>
            <person name="Na H."/>
            <person name="Ledsgaard L."/>
            <person name="Lin J."/>
            <person name="Lipzen A."/>
            <person name="Kuo A."/>
            <person name="Riley R."/>
            <person name="Mondo S."/>
            <person name="Labutti K."/>
            <person name="Haridas S."/>
            <person name="Pangalinan J."/>
            <person name="Salamov A.A."/>
            <person name="Simmons B.A."/>
            <person name="Magnuson J.K."/>
            <person name="Chen J."/>
            <person name="Drula E."/>
            <person name="Henrissat B."/>
            <person name="Wiebenga A."/>
            <person name="Lubbers R.J."/>
            <person name="Gomes A.C."/>
            <person name="Makela M.R."/>
            <person name="Stajich J."/>
            <person name="Grigoriev I.V."/>
            <person name="Mortensen U.H."/>
            <person name="De Vries R.P."/>
            <person name="Baker S.E."/>
            <person name="Andersen M.R."/>
        </authorList>
    </citation>
    <scope>NUCLEOTIDE SEQUENCE [LARGE SCALE GENOMIC DNA]</scope>
    <source>
        <strain evidence="9 10">CBS 123904</strain>
    </source>
</reference>
<evidence type="ECO:0000256" key="3">
    <source>
        <dbReference type="ARBA" id="ARBA00023163"/>
    </source>
</evidence>
<comment type="pathway">
    <text evidence="5">Mycotoxin biosynthesis.</text>
</comment>
<dbReference type="InterPro" id="IPR043138">
    <property type="entry name" value="GGT_lsub"/>
</dbReference>
<evidence type="ECO:0000256" key="7">
    <source>
        <dbReference type="SAM" id="Phobius"/>
    </source>
</evidence>
<dbReference type="Pfam" id="PF00172">
    <property type="entry name" value="Zn_clus"/>
    <property type="match status" value="1"/>
</dbReference>
<evidence type="ECO:0000256" key="1">
    <source>
        <dbReference type="ARBA" id="ARBA00023015"/>
    </source>
</evidence>
<keyword evidence="4" id="KW-0539">Nucleus</keyword>
<dbReference type="SUPFAM" id="SSF56235">
    <property type="entry name" value="N-terminal nucleophile aminohydrolases (Ntn hydrolases)"/>
    <property type="match status" value="1"/>
</dbReference>
<feature type="transmembrane region" description="Helical" evidence="7">
    <location>
        <begin position="469"/>
        <end position="487"/>
    </location>
</feature>
<proteinExistence type="predicted"/>
<dbReference type="Gene3D" id="1.10.246.130">
    <property type="match status" value="1"/>
</dbReference>